<organism evidence="3 4">
    <name type="scientific">Azoarcus indigens</name>
    <dbReference type="NCBI Taxonomy" id="29545"/>
    <lineage>
        <taxon>Bacteria</taxon>
        <taxon>Pseudomonadati</taxon>
        <taxon>Pseudomonadota</taxon>
        <taxon>Betaproteobacteria</taxon>
        <taxon>Rhodocyclales</taxon>
        <taxon>Zoogloeaceae</taxon>
        <taxon>Azoarcus</taxon>
    </lineage>
</organism>
<dbReference type="InterPro" id="IPR051532">
    <property type="entry name" value="Ester_Hydrolysis_Enzymes"/>
</dbReference>
<evidence type="ECO:0000259" key="2">
    <source>
        <dbReference type="Pfam" id="PF13472"/>
    </source>
</evidence>
<dbReference type="RefSeq" id="WP_162851826.1">
    <property type="nucleotide sequence ID" value="NZ_SNVV01000035.1"/>
</dbReference>
<keyword evidence="1" id="KW-1133">Transmembrane helix</keyword>
<dbReference type="InterPro" id="IPR013830">
    <property type="entry name" value="SGNH_hydro"/>
</dbReference>
<dbReference type="Proteomes" id="UP000295129">
    <property type="component" value="Unassembled WGS sequence"/>
</dbReference>
<feature type="domain" description="SGNH hydrolase-type esterase" evidence="2">
    <location>
        <begin position="131"/>
        <end position="369"/>
    </location>
</feature>
<evidence type="ECO:0000313" key="4">
    <source>
        <dbReference type="Proteomes" id="UP000295129"/>
    </source>
</evidence>
<gene>
    <name evidence="3" type="ORF">C7389_13511</name>
</gene>
<dbReference type="InterPro" id="IPR036514">
    <property type="entry name" value="SGNH_hydro_sf"/>
</dbReference>
<dbReference type="PANTHER" id="PTHR30383:SF5">
    <property type="entry name" value="SGNH HYDROLASE-TYPE ESTERASE DOMAIN-CONTAINING PROTEIN"/>
    <property type="match status" value="1"/>
</dbReference>
<feature type="transmembrane region" description="Helical" evidence="1">
    <location>
        <begin position="41"/>
        <end position="59"/>
    </location>
</feature>
<accession>A0A4R6DJ69</accession>
<evidence type="ECO:0000256" key="1">
    <source>
        <dbReference type="SAM" id="Phobius"/>
    </source>
</evidence>
<dbReference type="Gene3D" id="3.40.50.1110">
    <property type="entry name" value="SGNH hydrolase"/>
    <property type="match status" value="1"/>
</dbReference>
<reference evidence="3 4" key="1">
    <citation type="submission" date="2019-03" db="EMBL/GenBank/DDBJ databases">
        <title>Genomic Encyclopedia of Type Strains, Phase IV (KMG-IV): sequencing the most valuable type-strain genomes for metagenomic binning, comparative biology and taxonomic classification.</title>
        <authorList>
            <person name="Goeker M."/>
        </authorList>
    </citation>
    <scope>NUCLEOTIDE SEQUENCE [LARGE SCALE GENOMIC DNA]</scope>
    <source>
        <strain evidence="3 4">DSM 12121</strain>
    </source>
</reference>
<protein>
    <submittedName>
        <fullName evidence="3">GDSL-like lipase/acylhydrolase family protein</fullName>
    </submittedName>
</protein>
<dbReference type="AlphaFoldDB" id="A0A4R6DJ69"/>
<proteinExistence type="predicted"/>
<dbReference type="EMBL" id="SNVV01000035">
    <property type="protein sequence ID" value="TDN44158.1"/>
    <property type="molecule type" value="Genomic_DNA"/>
</dbReference>
<keyword evidence="1" id="KW-0812">Transmembrane</keyword>
<keyword evidence="3" id="KW-0378">Hydrolase</keyword>
<sequence>MLTVLFRILRLPPGGRVEISAEGAASKQQIAPRKGGAARRISLVLLSAVVLFIALELALQVRSQLRFGQSVFNLAKGQTRYVQDPVTGLKLLRPASVLPGSEVEIRTNSLGLRSPEVTPARLPGSLRIAVVGASTVMGEMARSNEATFSALLRERLQKHYPDRKVEVINAGIAGYRLADQLGMLQRIVLPLKPDLVVVYPGFNDFADYCKAGRTPTASPREGLPLVSLPDWLLSVDAVRKKTVALRSAPPMPGKRLDPASIDLLPYRQRLEGLVTAARGAGVDLVLATNARAYRAEQPLEVQMRLSEQARYFNPCFDLPGLNTLYDRHNSEIVQTARRMDVPVLRLDQRIPGGQRYFVDASHFTLAGEELAADEIYGFLLDQHLAGS</sequence>
<keyword evidence="4" id="KW-1185">Reference proteome</keyword>
<name>A0A4R6DJ69_9RHOO</name>
<comment type="caution">
    <text evidence="3">The sequence shown here is derived from an EMBL/GenBank/DDBJ whole genome shotgun (WGS) entry which is preliminary data.</text>
</comment>
<dbReference type="PANTHER" id="PTHR30383">
    <property type="entry name" value="THIOESTERASE 1/PROTEASE 1/LYSOPHOSPHOLIPASE L1"/>
    <property type="match status" value="1"/>
</dbReference>
<dbReference type="Pfam" id="PF13472">
    <property type="entry name" value="Lipase_GDSL_2"/>
    <property type="match status" value="1"/>
</dbReference>
<keyword evidence="1" id="KW-0472">Membrane</keyword>
<dbReference type="GO" id="GO:0004622">
    <property type="term" value="F:phosphatidylcholine lysophospholipase activity"/>
    <property type="evidence" value="ECO:0007669"/>
    <property type="project" value="TreeGrafter"/>
</dbReference>
<evidence type="ECO:0000313" key="3">
    <source>
        <dbReference type="EMBL" id="TDN44158.1"/>
    </source>
</evidence>
<dbReference type="SUPFAM" id="SSF52266">
    <property type="entry name" value="SGNH hydrolase"/>
    <property type="match status" value="1"/>
</dbReference>